<dbReference type="PANTHER" id="PTHR43364:SF4">
    <property type="entry name" value="NAD(P)-LINKED OXIDOREDUCTASE SUPERFAMILY PROTEIN"/>
    <property type="match status" value="1"/>
</dbReference>
<reference evidence="3 4" key="1">
    <citation type="submission" date="2018-04" db="EMBL/GenBank/DDBJ databases">
        <title>Genomic Encyclopedia of Archaeal and Bacterial Type Strains, Phase II (KMG-II): from individual species to whole genera.</title>
        <authorList>
            <person name="Goeker M."/>
        </authorList>
    </citation>
    <scope>NUCLEOTIDE SEQUENCE [LARGE SCALE GENOMIC DNA]</scope>
    <source>
        <strain evidence="3 4">DSM 12244</strain>
    </source>
</reference>
<dbReference type="EMBL" id="QBKU01000001">
    <property type="protein sequence ID" value="PTX75795.1"/>
    <property type="molecule type" value="Genomic_DNA"/>
</dbReference>
<protein>
    <submittedName>
        <fullName evidence="3">Aldo/keto reductase family protein</fullName>
    </submittedName>
</protein>
<keyword evidence="1" id="KW-0560">Oxidoreductase</keyword>
<gene>
    <name evidence="3" type="ORF">C8N31_101456</name>
</gene>
<dbReference type="RefSeq" id="WP_310437628.1">
    <property type="nucleotide sequence ID" value="NZ_OMPT01000009.1"/>
</dbReference>
<name>A0A2T6CJW7_9RHOB</name>
<feature type="domain" description="NADP-dependent oxidoreductase" evidence="2">
    <location>
        <begin position="14"/>
        <end position="110"/>
    </location>
</feature>
<dbReference type="GO" id="GO:0016491">
    <property type="term" value="F:oxidoreductase activity"/>
    <property type="evidence" value="ECO:0007669"/>
    <property type="project" value="UniProtKB-KW"/>
</dbReference>
<evidence type="ECO:0000313" key="3">
    <source>
        <dbReference type="EMBL" id="PTX75795.1"/>
    </source>
</evidence>
<dbReference type="InterPro" id="IPR050523">
    <property type="entry name" value="AKR_Detox_Biosynth"/>
</dbReference>
<dbReference type="Proteomes" id="UP000244092">
    <property type="component" value="Unassembled WGS sequence"/>
</dbReference>
<dbReference type="AlphaFoldDB" id="A0A2T6CJW7"/>
<dbReference type="SUPFAM" id="SSF51430">
    <property type="entry name" value="NAD(P)-linked oxidoreductase"/>
    <property type="match status" value="1"/>
</dbReference>
<comment type="caution">
    <text evidence="3">The sequence shown here is derived from an EMBL/GenBank/DDBJ whole genome shotgun (WGS) entry which is preliminary data.</text>
</comment>
<dbReference type="PANTHER" id="PTHR43364">
    <property type="entry name" value="NADH-SPECIFIC METHYLGLYOXAL REDUCTASE-RELATED"/>
    <property type="match status" value="1"/>
</dbReference>
<proteinExistence type="predicted"/>
<organism evidence="3 4">
    <name type="scientific">Sulfitobacter mediterraneus</name>
    <dbReference type="NCBI Taxonomy" id="83219"/>
    <lineage>
        <taxon>Bacteria</taxon>
        <taxon>Pseudomonadati</taxon>
        <taxon>Pseudomonadota</taxon>
        <taxon>Alphaproteobacteria</taxon>
        <taxon>Rhodobacterales</taxon>
        <taxon>Roseobacteraceae</taxon>
        <taxon>Sulfitobacter</taxon>
    </lineage>
</organism>
<dbReference type="InterPro" id="IPR023210">
    <property type="entry name" value="NADP_OxRdtase_dom"/>
</dbReference>
<evidence type="ECO:0000256" key="1">
    <source>
        <dbReference type="ARBA" id="ARBA00023002"/>
    </source>
</evidence>
<dbReference type="Pfam" id="PF00248">
    <property type="entry name" value="Aldo_ket_red"/>
    <property type="match status" value="1"/>
</dbReference>
<dbReference type="GO" id="GO:0005829">
    <property type="term" value="C:cytosol"/>
    <property type="evidence" value="ECO:0007669"/>
    <property type="project" value="TreeGrafter"/>
</dbReference>
<accession>A0A2T6CJW7</accession>
<dbReference type="InterPro" id="IPR036812">
    <property type="entry name" value="NAD(P)_OxRdtase_dom_sf"/>
</dbReference>
<evidence type="ECO:0000313" key="4">
    <source>
        <dbReference type="Proteomes" id="UP000244092"/>
    </source>
</evidence>
<sequence length="118" mass="12375">MTQLRTLGGTPLSPLCFGTMQFGGTADAGASPAMYDACRAAGVNHFDTAHVYTGGASGTLLAQFIKAEPNTIHVGTKIAYTGGAGRKNINATFDAFQERLGLDYIDLLYLPALPLTPH</sequence>
<evidence type="ECO:0000259" key="2">
    <source>
        <dbReference type="Pfam" id="PF00248"/>
    </source>
</evidence>
<dbReference type="Gene3D" id="3.20.20.100">
    <property type="entry name" value="NADP-dependent oxidoreductase domain"/>
    <property type="match status" value="1"/>
</dbReference>